<feature type="domain" description="Glycoside hydrolase family 38 central" evidence="5">
    <location>
        <begin position="277"/>
        <end position="355"/>
    </location>
</feature>
<proteinExistence type="inferred from homology"/>
<dbReference type="GO" id="GO:0006013">
    <property type="term" value="P:mannose metabolic process"/>
    <property type="evidence" value="ECO:0007669"/>
    <property type="project" value="InterPro"/>
</dbReference>
<keyword evidence="2" id="KW-0479">Metal-binding</keyword>
<dbReference type="Pfam" id="PF01074">
    <property type="entry name" value="Glyco_hydro_38N"/>
    <property type="match status" value="1"/>
</dbReference>
<evidence type="ECO:0000259" key="5">
    <source>
        <dbReference type="SMART" id="SM00872"/>
    </source>
</evidence>
<dbReference type="InterPro" id="IPR015341">
    <property type="entry name" value="Glyco_hydro_38_cen"/>
</dbReference>
<dbReference type="SUPFAM" id="SSF88688">
    <property type="entry name" value="Families 57/38 glycoside transferase middle domain"/>
    <property type="match status" value="1"/>
</dbReference>
<comment type="similarity">
    <text evidence="1">Belongs to the glycosyl hydrolase 38 family.</text>
</comment>
<dbReference type="AlphaFoldDB" id="A0A9X2FIZ1"/>
<dbReference type="EMBL" id="JAIULA010000007">
    <property type="protein sequence ID" value="MCP0886646.1"/>
    <property type="molecule type" value="Genomic_DNA"/>
</dbReference>
<dbReference type="RefSeq" id="WP_253359933.1">
    <property type="nucleotide sequence ID" value="NZ_JAIULA010000007.1"/>
</dbReference>
<evidence type="ECO:0000256" key="1">
    <source>
        <dbReference type="ARBA" id="ARBA00009792"/>
    </source>
</evidence>
<evidence type="ECO:0000313" key="7">
    <source>
        <dbReference type="Proteomes" id="UP001139006"/>
    </source>
</evidence>
<comment type="caution">
    <text evidence="6">The sequence shown here is derived from an EMBL/GenBank/DDBJ whole genome shotgun (WGS) entry which is preliminary data.</text>
</comment>
<dbReference type="SUPFAM" id="SSF74650">
    <property type="entry name" value="Galactose mutarotase-like"/>
    <property type="match status" value="1"/>
</dbReference>
<dbReference type="Proteomes" id="UP001139006">
    <property type="component" value="Unassembled WGS sequence"/>
</dbReference>
<dbReference type="InterPro" id="IPR027291">
    <property type="entry name" value="Glyco_hydro_38_N_sf"/>
</dbReference>
<dbReference type="GO" id="GO:0046872">
    <property type="term" value="F:metal ion binding"/>
    <property type="evidence" value="ECO:0007669"/>
    <property type="project" value="UniProtKB-KW"/>
</dbReference>
<dbReference type="Pfam" id="PF09261">
    <property type="entry name" value="Alpha-mann_mid"/>
    <property type="match status" value="1"/>
</dbReference>
<dbReference type="GO" id="GO:0030246">
    <property type="term" value="F:carbohydrate binding"/>
    <property type="evidence" value="ECO:0007669"/>
    <property type="project" value="InterPro"/>
</dbReference>
<evidence type="ECO:0000256" key="4">
    <source>
        <dbReference type="ARBA" id="ARBA00023295"/>
    </source>
</evidence>
<dbReference type="SUPFAM" id="SSF88713">
    <property type="entry name" value="Glycoside hydrolase/deacetylase"/>
    <property type="match status" value="1"/>
</dbReference>
<evidence type="ECO:0000256" key="3">
    <source>
        <dbReference type="ARBA" id="ARBA00022801"/>
    </source>
</evidence>
<dbReference type="GO" id="GO:0004559">
    <property type="term" value="F:alpha-mannosidase activity"/>
    <property type="evidence" value="ECO:0007669"/>
    <property type="project" value="InterPro"/>
</dbReference>
<organism evidence="6 7">
    <name type="scientific">Ligilactobacillus ubinensis</name>
    <dbReference type="NCBI Taxonomy" id="2876789"/>
    <lineage>
        <taxon>Bacteria</taxon>
        <taxon>Bacillati</taxon>
        <taxon>Bacillota</taxon>
        <taxon>Bacilli</taxon>
        <taxon>Lactobacillales</taxon>
        <taxon>Lactobacillaceae</taxon>
        <taxon>Ligilactobacillus</taxon>
    </lineage>
</organism>
<dbReference type="Gene3D" id="2.70.98.30">
    <property type="entry name" value="Golgi alpha-mannosidase II, domain 4"/>
    <property type="match status" value="1"/>
</dbReference>
<accession>A0A9X2FIZ1</accession>
<dbReference type="GO" id="GO:0009313">
    <property type="term" value="P:oligosaccharide catabolic process"/>
    <property type="evidence" value="ECO:0007669"/>
    <property type="project" value="TreeGrafter"/>
</dbReference>
<protein>
    <submittedName>
        <fullName evidence="6">Alpha-mannosidase</fullName>
    </submittedName>
</protein>
<evidence type="ECO:0000313" key="6">
    <source>
        <dbReference type="EMBL" id="MCP0886646.1"/>
    </source>
</evidence>
<dbReference type="PANTHER" id="PTHR46017:SF2">
    <property type="entry name" value="MANNOSYLGLYCERATE HYDROLASE"/>
    <property type="match status" value="1"/>
</dbReference>
<dbReference type="InterPro" id="IPR028995">
    <property type="entry name" value="Glyco_hydro_57/38_cen_sf"/>
</dbReference>
<dbReference type="InterPro" id="IPR011013">
    <property type="entry name" value="Gal_mutarotase_sf_dom"/>
</dbReference>
<dbReference type="Gene3D" id="3.20.110.10">
    <property type="entry name" value="Glycoside hydrolase 38, N terminal domain"/>
    <property type="match status" value="1"/>
</dbReference>
<keyword evidence="4" id="KW-0326">Glycosidase</keyword>
<dbReference type="InterPro" id="IPR011330">
    <property type="entry name" value="Glyco_hydro/deAcase_b/a-brl"/>
</dbReference>
<dbReference type="SMART" id="SM00872">
    <property type="entry name" value="Alpha-mann_mid"/>
    <property type="match status" value="1"/>
</dbReference>
<dbReference type="InterPro" id="IPR037094">
    <property type="entry name" value="Glyco_hydro_38_cen_sf"/>
</dbReference>
<evidence type="ECO:0000256" key="2">
    <source>
        <dbReference type="ARBA" id="ARBA00022723"/>
    </source>
</evidence>
<dbReference type="PANTHER" id="PTHR46017">
    <property type="entry name" value="ALPHA-MANNOSIDASE 2C1"/>
    <property type="match status" value="1"/>
</dbReference>
<dbReference type="InterPro" id="IPR000602">
    <property type="entry name" value="Glyco_hydro_38_N"/>
</dbReference>
<dbReference type="Gene3D" id="1.20.1270.50">
    <property type="entry name" value="Glycoside hydrolase family 38, central domain"/>
    <property type="match status" value="1"/>
</dbReference>
<sequence>MVKGYLVNHTHWDREWYFTVQDSQVLSDQLFTEILNELENYPDANFTLDGQTSILDEYVALHPENIERIKNLVNRKQLFIGPWFTQTDALIPNAESILRNLIIGINDSKKKYGYPMMIGYLPDTFGFNAQLPMLLNQVGIIDFICWRGINFKRQAKSTYFEWKGLGKNKVYVASFPLGYYTGQITVESKKNLQQFVKERLDKGIEFESENGDNDEVLIPSGIDQMNIVHNISNTIKEINKLSKYKVVIGTYPAFMKILHKKNLNSFRGELRYPTYSRVHRTIGSVRSRFKRKNFQLEEIIIKRIEPLLVIAQKAEIEVSNGLIIKLWKKLLECQPHDTLGGSISDNVAEDVDHRFKECFEIAEGIENYIKKRIAQRLELKENDILIFNTNTTKFKGMKEITFLTDSKEIKFSKKYNSRIMDETYVPVRKNIMRQTSKGFEYADEPGYYKIKALVDIELPSMGYKVISFEKSDDTRDNMLQFSTSSETYIKNECIQINYENGSFDIIAGNKKYTNIIRLYDSGNDGDTYDYSPLRGDKELELPWKGNIIKEKTDGIEKLILNGSLALPNDLIDRIAENKNIKKMPYKLIITLCRNINRIDYKLVFDNQVLSHRLRLKINIDFKNDEFITQIQGGFTKIKNKPIADDWEKEFVEKPVNIYNFDKAVGTEEGIFLFTKGIKECEKQNDGVYVTLMATTGQLGKPNLLWRPGRASGDTTSVGHTMTPTPCAQELGINEFEFAIKLYDEFDEGIVAEDIEEWLSPSISYQNQHFNLFVNRLDNKIWDIEFDSKKIQLSRETSFLNLRTSATISALYPSYTVKKAFIIRLANQTKNSIDITNLKDDGYVIVNALEERIKQDYVISPYDMITLLKKN</sequence>
<keyword evidence="3" id="KW-0378">Hydrolase</keyword>
<name>A0A9X2FIZ1_9LACO</name>
<keyword evidence="7" id="KW-1185">Reference proteome</keyword>
<reference evidence="6 7" key="1">
    <citation type="journal article" date="2023" name="Int. J. Syst. Evol. Microbiol.">
        <title>Ligilactobacillus ubinensis sp. nov., a novel species isolated from the wild ferment of a durian fruit (Durio zibethinus).</title>
        <authorList>
            <person name="Heng Y.C."/>
            <person name="Menon N."/>
            <person name="Chen B."/>
            <person name="Loo B.Z.L."/>
            <person name="Wong G.W.J."/>
            <person name="Lim A.C.H."/>
            <person name="Silvaraju S."/>
            <person name="Kittelmann S."/>
        </authorList>
    </citation>
    <scope>NUCLEOTIDE SEQUENCE [LARGE SCALE GENOMIC DNA]</scope>
    <source>
        <strain evidence="6 7">WILCCON 0076</strain>
    </source>
</reference>
<gene>
    <name evidence="6" type="ORF">LB941_04755</name>
</gene>